<dbReference type="InterPro" id="IPR034001">
    <property type="entry name" value="ABCG_PDR_1"/>
</dbReference>
<dbReference type="InterPro" id="IPR010929">
    <property type="entry name" value="PDR_CDR_ABC"/>
</dbReference>
<keyword evidence="8 12" id="KW-1133">Transmembrane helix</keyword>
<reference evidence="15" key="1">
    <citation type="journal article" date="2017" name="Nat. Microbiol.">
        <title>Global analysis of biosynthetic gene clusters reveals vast potential of secondary metabolite production in Penicillium species.</title>
        <authorList>
            <person name="Nielsen J.C."/>
            <person name="Grijseels S."/>
            <person name="Prigent S."/>
            <person name="Ji B."/>
            <person name="Dainat J."/>
            <person name="Nielsen K.F."/>
            <person name="Frisvad J.C."/>
            <person name="Workman M."/>
            <person name="Nielsen J."/>
        </authorList>
    </citation>
    <scope>NUCLEOTIDE SEQUENCE [LARGE SCALE GENOMIC DNA]</scope>
    <source>
        <strain evidence="15">IBT 29525</strain>
    </source>
</reference>
<dbReference type="InterPro" id="IPR017871">
    <property type="entry name" value="ABC_transporter-like_CS"/>
</dbReference>
<feature type="domain" description="ABC transporter" evidence="13">
    <location>
        <begin position="780"/>
        <end position="1023"/>
    </location>
</feature>
<keyword evidence="6" id="KW-0547">Nucleotide-binding</keyword>
<keyword evidence="15" id="KW-1185">Reference proteome</keyword>
<protein>
    <recommendedName>
        <fullName evidence="13">ABC transporter domain-containing protein</fullName>
    </recommendedName>
</protein>
<dbReference type="SMART" id="SM00382">
    <property type="entry name" value="AAA"/>
    <property type="match status" value="2"/>
</dbReference>
<comment type="caution">
    <text evidence="14">The sequence shown here is derived from an EMBL/GenBank/DDBJ whole genome shotgun (WGS) entry which is preliminary data.</text>
</comment>
<keyword evidence="3" id="KW-0813">Transport</keyword>
<evidence type="ECO:0000256" key="5">
    <source>
        <dbReference type="ARBA" id="ARBA00022692"/>
    </source>
</evidence>
<feature type="transmembrane region" description="Helical" evidence="12">
    <location>
        <begin position="480"/>
        <end position="499"/>
    </location>
</feature>
<feature type="compositionally biased region" description="Acidic residues" evidence="11">
    <location>
        <begin position="1"/>
        <end position="15"/>
    </location>
</feature>
<name>A0A1V6Q6P6_9EURO</name>
<dbReference type="InterPro" id="IPR034003">
    <property type="entry name" value="ABCG_PDR_2"/>
</dbReference>
<feature type="transmembrane region" description="Helical" evidence="12">
    <location>
        <begin position="1262"/>
        <end position="1284"/>
    </location>
</feature>
<dbReference type="GO" id="GO:0140359">
    <property type="term" value="F:ABC-type transporter activity"/>
    <property type="evidence" value="ECO:0007669"/>
    <property type="project" value="InterPro"/>
</dbReference>
<dbReference type="FunFam" id="3.40.50.300:FF:000054">
    <property type="entry name" value="ABC multidrug transporter atrF"/>
    <property type="match status" value="1"/>
</dbReference>
<gene>
    <name evidence="14" type="ORF">PENSOL_c123G09935</name>
</gene>
<dbReference type="GO" id="GO:0016887">
    <property type="term" value="F:ATP hydrolysis activity"/>
    <property type="evidence" value="ECO:0007669"/>
    <property type="project" value="InterPro"/>
</dbReference>
<dbReference type="Pfam" id="PF01061">
    <property type="entry name" value="ABC2_membrane"/>
    <property type="match status" value="2"/>
</dbReference>
<evidence type="ECO:0000256" key="1">
    <source>
        <dbReference type="ARBA" id="ARBA00004651"/>
    </source>
</evidence>
<dbReference type="InterPro" id="IPR013525">
    <property type="entry name" value="ABC2_TM"/>
</dbReference>
<evidence type="ECO:0000256" key="4">
    <source>
        <dbReference type="ARBA" id="ARBA00022475"/>
    </source>
</evidence>
<organism evidence="14 15">
    <name type="scientific">Penicillium solitum</name>
    <dbReference type="NCBI Taxonomy" id="60172"/>
    <lineage>
        <taxon>Eukaryota</taxon>
        <taxon>Fungi</taxon>
        <taxon>Dikarya</taxon>
        <taxon>Ascomycota</taxon>
        <taxon>Pezizomycotina</taxon>
        <taxon>Eurotiomycetes</taxon>
        <taxon>Eurotiomycetidae</taxon>
        <taxon>Eurotiales</taxon>
        <taxon>Aspergillaceae</taxon>
        <taxon>Penicillium</taxon>
    </lineage>
</organism>
<dbReference type="PANTHER" id="PTHR19241">
    <property type="entry name" value="ATP-BINDING CASSETTE TRANSPORTER"/>
    <property type="match status" value="1"/>
</dbReference>
<dbReference type="PROSITE" id="PS00211">
    <property type="entry name" value="ABC_TRANSPORTER_1"/>
    <property type="match status" value="1"/>
</dbReference>
<dbReference type="CDD" id="cd03232">
    <property type="entry name" value="ABCG_PDR_domain2"/>
    <property type="match status" value="1"/>
</dbReference>
<sequence length="1411" mass="156886">MVDPSFDTEVDSEVDTEVKSVASTSVDPSVPELTEKPKHDNDWAMKGEVEDFHARNMASNLQERRLGVTWTNLTVKADSPEAAVKENFFTQFNVLQRVRDLRTTPPLKTILDNSHGCVKPGEMLLVLGRPGSGCTTLLKTLANRRGGYKSVDGDIFYGSMTHKEAEPYRSQIVMNTEEELFYPTLTVDQTMKFGSRLKVPHNRPEGMNQQDYEEFVRTFLMKSMGISHTADTKVGNEYVRGVSGGERKRVSIIECLASRASVYCWDNSTRGLDASTALDWAKALRTMTDVLGVATIVTLYQPGNGIYDIFDKVLVLDEGKQIFYGPMREARPFMEGLGFICRDGANIADYLTGVTVPTEREIQPGHESTFPRNASEVLARYQNTEVKERMAVEYDFPTSKDAIQNTATFQESVVLEKDQGLSHNPLTVAFHKQVLACVVRQYQIIWGDNATLFIKQVSNIVQALLAGSLFYNAPPTSAGLFIKGGAVFFSILYNCLMAMSEVTDSFTGRPVLIKHKGFAFYHPAAFCIAQIAADIPMILLSVTTFGIVLYFMTGLTVSASAFFTYWIGLFVITMSITAMFRACGAAFNTLDGASKISGLLISATVLYTGYMIQYPKMHGWLIWLFWIDPLAYSFESLLANEFHGKSIDCVGANLIPNGPGYNDSNYQSCAGISGAIQGEVSLTGDQYLHSLSYSHGHTWRNFGVGWCWWVLFVVITVVATCRWRDMSEAATLLIPRERLQEHKKKQDSDVEGQSQPVGATHEGGGTVNIDSQLIRNTSVFTWKNLTYTVSTPSGERVLLDKVDGFIKPGMLGALMGSSGAGKTTLLDVLAQRKTEGTIHGSIMVDGRPLPLSFQRSAGYCEQLDVHEPYATVREALQFSALLRQPSETPREQKLAYVDTIIQLLELEDIADTLIGTVGAGLSIEQRKRVTIGVELVGKPSILLFLDEPTSGLDGQSAYNTIRFLRKLADVGQAILVTIHQPSAQLFAQFDTLLLLARGGKTVYFGDIGDHAATLKDYFARQGLICPPEENPAEFMIDVTSGSLSQGRDWHQIWSESPECALRAAELDQIISDAAAKPSATENENGSEFAVSVWEQTKIVTQRMNVALYRNTGYVNNKLVLHIVLGLFNGFSFWKIGHTVAGLQMRLFAIFNYVFVAPGVINQLQPLFISRRDIYDAREKKSRMYSWIAFVTGLIVSEIPYLVLSAVLYFLCWYYTIGFPRDSNKSGATFFVMLIYELVYTGIGQFIAAYAPNAVFASLANPMIIGTLTLFCGALVPYAQITGFWRYWMYYLNPFTYIVGSMLVFTDFDSKVECADNEFAIFDPPSGQTCQEYLASYMQNEGSRTSLVNPDAISQCRVCQYRTGSDWLYTLNLSDYYAGWRDAAIVVIFAISSYAMVYLMMRLRTKASKTAT</sequence>
<dbReference type="Pfam" id="PF19055">
    <property type="entry name" value="ABC2_membrane_7"/>
    <property type="match status" value="1"/>
</dbReference>
<dbReference type="Pfam" id="PF00005">
    <property type="entry name" value="ABC_tran"/>
    <property type="match status" value="2"/>
</dbReference>
<evidence type="ECO:0000313" key="15">
    <source>
        <dbReference type="Proteomes" id="UP000191612"/>
    </source>
</evidence>
<keyword evidence="5 12" id="KW-0812">Transmembrane</keyword>
<evidence type="ECO:0000256" key="6">
    <source>
        <dbReference type="ARBA" id="ARBA00022741"/>
    </source>
</evidence>
<dbReference type="InterPro" id="IPR003439">
    <property type="entry name" value="ABC_transporter-like_ATP-bd"/>
</dbReference>
<evidence type="ECO:0000256" key="3">
    <source>
        <dbReference type="ARBA" id="ARBA00022448"/>
    </source>
</evidence>
<evidence type="ECO:0000256" key="10">
    <source>
        <dbReference type="ARBA" id="ARBA00023180"/>
    </source>
</evidence>
<feature type="transmembrane region" description="Helical" evidence="12">
    <location>
        <begin position="1184"/>
        <end position="1215"/>
    </location>
</feature>
<evidence type="ECO:0000256" key="2">
    <source>
        <dbReference type="ARBA" id="ARBA00006012"/>
    </source>
</evidence>
<feature type="transmembrane region" description="Helical" evidence="12">
    <location>
        <begin position="1382"/>
        <end position="1400"/>
    </location>
</feature>
<keyword evidence="4" id="KW-1003">Cell membrane</keyword>
<dbReference type="Proteomes" id="UP000191612">
    <property type="component" value="Unassembled WGS sequence"/>
</dbReference>
<feature type="transmembrane region" description="Helical" evidence="12">
    <location>
        <begin position="1142"/>
        <end position="1163"/>
    </location>
</feature>
<dbReference type="InterPro" id="IPR027417">
    <property type="entry name" value="P-loop_NTPase"/>
</dbReference>
<dbReference type="GO" id="GO:0005886">
    <property type="term" value="C:plasma membrane"/>
    <property type="evidence" value="ECO:0007669"/>
    <property type="project" value="UniProtKB-SubCell"/>
</dbReference>
<dbReference type="Gene3D" id="3.40.50.300">
    <property type="entry name" value="P-loop containing nucleotide triphosphate hydrolases"/>
    <property type="match status" value="2"/>
</dbReference>
<evidence type="ECO:0000256" key="7">
    <source>
        <dbReference type="ARBA" id="ARBA00022840"/>
    </source>
</evidence>
<evidence type="ECO:0000256" key="11">
    <source>
        <dbReference type="SAM" id="MobiDB-lite"/>
    </source>
</evidence>
<dbReference type="STRING" id="60172.A0A1V6Q6P6"/>
<dbReference type="EMBL" id="MDYO01000122">
    <property type="protein sequence ID" value="OQD84466.1"/>
    <property type="molecule type" value="Genomic_DNA"/>
</dbReference>
<feature type="transmembrane region" description="Helical" evidence="12">
    <location>
        <begin position="702"/>
        <end position="721"/>
    </location>
</feature>
<keyword evidence="10" id="KW-0325">Glycoprotein</keyword>
<dbReference type="FunFam" id="3.40.50.300:FF:001465">
    <property type="entry name" value="ABC multidrug transporter (Eurofung)"/>
    <property type="match status" value="1"/>
</dbReference>
<feature type="transmembrane region" description="Helical" evidence="12">
    <location>
        <begin position="1227"/>
        <end position="1250"/>
    </location>
</feature>
<proteinExistence type="inferred from homology"/>
<dbReference type="SUPFAM" id="SSF52540">
    <property type="entry name" value="P-loop containing nucleoside triphosphate hydrolases"/>
    <property type="match status" value="2"/>
</dbReference>
<accession>A0A1V6Q6P6</accession>
<feature type="transmembrane region" description="Helical" evidence="12">
    <location>
        <begin position="520"/>
        <end position="551"/>
    </location>
</feature>
<keyword evidence="9 12" id="KW-0472">Membrane</keyword>
<dbReference type="InterPro" id="IPR043926">
    <property type="entry name" value="ABCG_dom"/>
</dbReference>
<evidence type="ECO:0000256" key="8">
    <source>
        <dbReference type="ARBA" id="ARBA00022989"/>
    </source>
</evidence>
<comment type="similarity">
    <text evidence="2">Belongs to the ABC transporter superfamily. ABCG family. PDR (TC 3.A.1.205) subfamily.</text>
</comment>
<evidence type="ECO:0000313" key="14">
    <source>
        <dbReference type="EMBL" id="OQD84466.1"/>
    </source>
</evidence>
<dbReference type="GO" id="GO:0005524">
    <property type="term" value="F:ATP binding"/>
    <property type="evidence" value="ECO:0007669"/>
    <property type="project" value="UniProtKB-KW"/>
</dbReference>
<feature type="region of interest" description="Disordered" evidence="11">
    <location>
        <begin position="1"/>
        <end position="39"/>
    </location>
</feature>
<feature type="domain" description="ABC transporter" evidence="13">
    <location>
        <begin position="96"/>
        <end position="343"/>
    </location>
</feature>
<feature type="region of interest" description="Disordered" evidence="11">
    <location>
        <begin position="742"/>
        <end position="762"/>
    </location>
</feature>
<dbReference type="CDD" id="cd03233">
    <property type="entry name" value="ABCG_PDR_domain1"/>
    <property type="match status" value="1"/>
</dbReference>
<keyword evidence="7" id="KW-0067">ATP-binding</keyword>
<feature type="transmembrane region" description="Helical" evidence="12">
    <location>
        <begin position="596"/>
        <end position="614"/>
    </location>
</feature>
<evidence type="ECO:0000256" key="12">
    <source>
        <dbReference type="SAM" id="Phobius"/>
    </source>
</evidence>
<dbReference type="InterPro" id="IPR003593">
    <property type="entry name" value="AAA+_ATPase"/>
</dbReference>
<evidence type="ECO:0000256" key="9">
    <source>
        <dbReference type="ARBA" id="ARBA00023136"/>
    </source>
</evidence>
<dbReference type="Pfam" id="PF06422">
    <property type="entry name" value="PDR_CDR"/>
    <property type="match status" value="1"/>
</dbReference>
<evidence type="ECO:0000259" key="13">
    <source>
        <dbReference type="PROSITE" id="PS50893"/>
    </source>
</evidence>
<comment type="subcellular location">
    <subcellularLocation>
        <location evidence="1">Cell membrane</location>
        <topology evidence="1">Multi-pass membrane protein</topology>
    </subcellularLocation>
</comment>
<dbReference type="PROSITE" id="PS50893">
    <property type="entry name" value="ABC_TRANSPORTER_2"/>
    <property type="match status" value="2"/>
</dbReference>